<reference evidence="2 3" key="1">
    <citation type="submission" date="2019-12" db="EMBL/GenBank/DDBJ databases">
        <title>Nitratireductor arenosus sp. nov., Isolated from sea sand, Jeju island, South Korea.</title>
        <authorList>
            <person name="Kim W."/>
        </authorList>
    </citation>
    <scope>NUCLEOTIDE SEQUENCE [LARGE SCALE GENOMIC DNA]</scope>
    <source>
        <strain evidence="2 3">CAU 1489</strain>
    </source>
</reference>
<dbReference type="Gene3D" id="3.40.50.2000">
    <property type="entry name" value="Glycogen Phosphorylase B"/>
    <property type="match status" value="2"/>
</dbReference>
<organism evidence="2 3">
    <name type="scientific">Nitratireductor arenosus</name>
    <dbReference type="NCBI Taxonomy" id="2682096"/>
    <lineage>
        <taxon>Bacteria</taxon>
        <taxon>Pseudomonadati</taxon>
        <taxon>Pseudomonadota</taxon>
        <taxon>Alphaproteobacteria</taxon>
        <taxon>Hyphomicrobiales</taxon>
        <taxon>Phyllobacteriaceae</taxon>
        <taxon>Nitratireductor</taxon>
    </lineage>
</organism>
<dbReference type="Proteomes" id="UP000463224">
    <property type="component" value="Unassembled WGS sequence"/>
</dbReference>
<feature type="domain" description="Glycosyltransferase subfamily 4-like N-terminal" evidence="1">
    <location>
        <begin position="19"/>
        <end position="180"/>
    </location>
</feature>
<dbReference type="EMBL" id="WPHG01000012">
    <property type="protein sequence ID" value="MVB00174.1"/>
    <property type="molecule type" value="Genomic_DNA"/>
</dbReference>
<protein>
    <recommendedName>
        <fullName evidence="1">Glycosyltransferase subfamily 4-like N-terminal domain-containing protein</fullName>
    </recommendedName>
</protein>
<dbReference type="GO" id="GO:0016757">
    <property type="term" value="F:glycosyltransferase activity"/>
    <property type="evidence" value="ECO:0007669"/>
    <property type="project" value="UniProtKB-ARBA"/>
</dbReference>
<comment type="caution">
    <text evidence="2">The sequence shown here is derived from an EMBL/GenBank/DDBJ whole genome shotgun (WGS) entry which is preliminary data.</text>
</comment>
<dbReference type="SUPFAM" id="SSF53756">
    <property type="entry name" value="UDP-Glycosyltransferase/glycogen phosphorylase"/>
    <property type="match status" value="1"/>
</dbReference>
<proteinExistence type="predicted"/>
<dbReference type="InterPro" id="IPR028098">
    <property type="entry name" value="Glyco_trans_4-like_N"/>
</dbReference>
<evidence type="ECO:0000259" key="1">
    <source>
        <dbReference type="Pfam" id="PF13579"/>
    </source>
</evidence>
<evidence type="ECO:0000313" key="3">
    <source>
        <dbReference type="Proteomes" id="UP000463224"/>
    </source>
</evidence>
<dbReference type="AlphaFoldDB" id="A0A844QQG0"/>
<sequence>MKKLREVAVFLRMASRPVPRVTRMMAVARGAGLEAKFIGAHRDRNLPSHDEWEGFPITRVGLPFPLLNGKRPWLYLRALASCNRGFFRQLRLERPRIVHASDIETFPASYLYRMTSKSRLVYNIHDNLAQRYALPSIIKKLLNVVEGIAVVLSDGATVPEEFRRAALPTWCHPRVRVIPNVPAENDRAPPPPLENTRIRIFYGGWLDRQRGLTALLQLSKEPDFDVRIAGEGSQEIVAEIERCKTATFLGFLRSSDVIEETRRCHFVPVLYDPSREINRFAASNKLAEAMAIGRPVLMNEELEAAKAMAGLNCVINTKYKDAGLAADRLREMIAAPNIYTDACAEARRYYEEVYSWEKVKFDSKVLLLGCRGI</sequence>
<evidence type="ECO:0000313" key="2">
    <source>
        <dbReference type="EMBL" id="MVB00174.1"/>
    </source>
</evidence>
<dbReference type="Pfam" id="PF13579">
    <property type="entry name" value="Glyco_trans_4_4"/>
    <property type="match status" value="1"/>
</dbReference>
<accession>A0A844QQG0</accession>
<gene>
    <name evidence="2" type="ORF">GN330_23280</name>
</gene>
<dbReference type="RefSeq" id="WP_156716141.1">
    <property type="nucleotide sequence ID" value="NZ_WPHG01000012.1"/>
</dbReference>
<keyword evidence="3" id="KW-1185">Reference proteome</keyword>
<name>A0A844QQG0_9HYPH</name>